<dbReference type="eggNOG" id="COG3173">
    <property type="taxonomic scope" value="Bacteria"/>
</dbReference>
<dbReference type="STRING" id="1346791.M529_01135"/>
<reference evidence="3 4" key="1">
    <citation type="journal article" date="2013" name="Genome Announc.">
        <title>Draft Genome Sequence of Sphingobium ummariense Strain RL-3, a Hexachlorocyclohexane-Degrading Bacterium.</title>
        <authorList>
            <person name="Kohli P."/>
            <person name="Dua A."/>
            <person name="Sangwan N."/>
            <person name="Oldach P."/>
            <person name="Khurana J.P."/>
            <person name="Lal R."/>
        </authorList>
    </citation>
    <scope>NUCLEOTIDE SEQUENCE [LARGE SCALE GENOMIC DNA]</scope>
    <source>
        <strain evidence="3 4">RL-3</strain>
    </source>
</reference>
<dbReference type="EMBL" id="AUWY01000117">
    <property type="protein sequence ID" value="EQB30774.1"/>
    <property type="molecule type" value="Genomic_DNA"/>
</dbReference>
<evidence type="ECO:0000313" key="4">
    <source>
        <dbReference type="Proteomes" id="UP000015523"/>
    </source>
</evidence>
<organism evidence="3 4">
    <name type="scientific">Sphingobium ummariense RL-3</name>
    <dbReference type="NCBI Taxonomy" id="1346791"/>
    <lineage>
        <taxon>Bacteria</taxon>
        <taxon>Pseudomonadati</taxon>
        <taxon>Pseudomonadota</taxon>
        <taxon>Alphaproteobacteria</taxon>
        <taxon>Sphingomonadales</taxon>
        <taxon>Sphingomonadaceae</taxon>
        <taxon>Sphingobium</taxon>
    </lineage>
</organism>
<dbReference type="OrthoDB" id="179763at2"/>
<keyword evidence="4" id="KW-1185">Reference proteome</keyword>
<comment type="caution">
    <text evidence="3">The sequence shown here is derived from an EMBL/GenBank/DDBJ whole genome shotgun (WGS) entry which is preliminary data.</text>
</comment>
<sequence length="277" mass="30514">MTAVLPERGPDRAAFIAEGASAEVYRIGDGLVLKLFHEGIEGGIIEREFAAARTIQATGLPVARAVERRAVGGRQGIVYTEIEGRDLLRHIRSRPDEALWAMREMVRLQHRIHQQQVPLMRSRKAILAEEIELGPVGGALRDAALARLDQLVEGDRLSHGDLHPANLIVTRDGLTVIDWSRAARAAPAADVVRTEMLLRFGPGQSDSRIKGWGRDMAGRHYLRTYQQLSGLEDEALAAWRPLVALAWLKHRAPGRDAAFERYLDDALAQAGLPARGG</sequence>
<evidence type="ECO:0000313" key="3">
    <source>
        <dbReference type="EMBL" id="EQB33957.1"/>
    </source>
</evidence>
<accession>T0JAU2</accession>
<proteinExistence type="predicted"/>
<dbReference type="EMBL" id="AUWY01000022">
    <property type="protein sequence ID" value="EQB33957.1"/>
    <property type="molecule type" value="Genomic_DNA"/>
</dbReference>
<dbReference type="Gene3D" id="3.90.1200.10">
    <property type="match status" value="1"/>
</dbReference>
<gene>
    <name evidence="3" type="ORF">M529_01135</name>
    <name evidence="2" type="ORF">M529_18025</name>
</gene>
<dbReference type="AlphaFoldDB" id="T0JAU2"/>
<protein>
    <recommendedName>
        <fullName evidence="1">Aminoglycoside phosphotransferase domain-containing protein</fullName>
    </recommendedName>
</protein>
<name>T0JAU2_9SPHN</name>
<dbReference type="InterPro" id="IPR002575">
    <property type="entry name" value="Aminoglycoside_PTrfase"/>
</dbReference>
<dbReference type="Pfam" id="PF01636">
    <property type="entry name" value="APH"/>
    <property type="match status" value="1"/>
</dbReference>
<dbReference type="InterPro" id="IPR011009">
    <property type="entry name" value="Kinase-like_dom_sf"/>
</dbReference>
<dbReference type="Proteomes" id="UP000015523">
    <property type="component" value="Unassembled WGS sequence"/>
</dbReference>
<evidence type="ECO:0000259" key="1">
    <source>
        <dbReference type="Pfam" id="PF01636"/>
    </source>
</evidence>
<dbReference type="RefSeq" id="WP_021316283.1">
    <property type="nucleotide sequence ID" value="NZ_AUWY01000022.1"/>
</dbReference>
<dbReference type="SUPFAM" id="SSF56112">
    <property type="entry name" value="Protein kinase-like (PK-like)"/>
    <property type="match status" value="1"/>
</dbReference>
<evidence type="ECO:0000313" key="2">
    <source>
        <dbReference type="EMBL" id="EQB30774.1"/>
    </source>
</evidence>
<feature type="domain" description="Aminoglycoside phosphotransferase" evidence="1">
    <location>
        <begin position="15"/>
        <end position="218"/>
    </location>
</feature>
<dbReference type="PATRIC" id="fig|1346791.3.peg.215"/>